<accession>A0A814SM46</accession>
<organism evidence="4 5">
    <name type="scientific">Brachionus calyciflorus</name>
    <dbReference type="NCBI Taxonomy" id="104777"/>
    <lineage>
        <taxon>Eukaryota</taxon>
        <taxon>Metazoa</taxon>
        <taxon>Spiralia</taxon>
        <taxon>Gnathifera</taxon>
        <taxon>Rotifera</taxon>
        <taxon>Eurotatoria</taxon>
        <taxon>Monogononta</taxon>
        <taxon>Pseudotrocha</taxon>
        <taxon>Ploima</taxon>
        <taxon>Brachionidae</taxon>
        <taxon>Brachionus</taxon>
    </lineage>
</organism>
<feature type="region of interest" description="Disordered" evidence="2">
    <location>
        <begin position="1"/>
        <end position="33"/>
    </location>
</feature>
<dbReference type="GO" id="GO:0005634">
    <property type="term" value="C:nucleus"/>
    <property type="evidence" value="ECO:0007669"/>
    <property type="project" value="TreeGrafter"/>
</dbReference>
<dbReference type="GO" id="GO:0003677">
    <property type="term" value="F:DNA binding"/>
    <property type="evidence" value="ECO:0007669"/>
    <property type="project" value="UniProtKB-KW"/>
</dbReference>
<evidence type="ECO:0000256" key="2">
    <source>
        <dbReference type="SAM" id="MobiDB-lite"/>
    </source>
</evidence>
<dbReference type="InterPro" id="IPR050863">
    <property type="entry name" value="CenT-Element_Derived"/>
</dbReference>
<reference evidence="4" key="1">
    <citation type="submission" date="2021-02" db="EMBL/GenBank/DDBJ databases">
        <authorList>
            <person name="Nowell W R."/>
        </authorList>
    </citation>
    <scope>NUCLEOTIDE SEQUENCE</scope>
    <source>
        <strain evidence="4">Ploen Becks lab</strain>
    </source>
</reference>
<dbReference type="AlphaFoldDB" id="A0A814SM46"/>
<dbReference type="SUPFAM" id="SSF46689">
    <property type="entry name" value="Homeodomain-like"/>
    <property type="match status" value="1"/>
</dbReference>
<dbReference type="OrthoDB" id="125347at2759"/>
<dbReference type="InterPro" id="IPR006600">
    <property type="entry name" value="HTH_CenpB_DNA-bd_dom"/>
</dbReference>
<keyword evidence="5" id="KW-1185">Reference proteome</keyword>
<comment type="caution">
    <text evidence="4">The sequence shown here is derived from an EMBL/GenBank/DDBJ whole genome shotgun (WGS) entry which is preliminary data.</text>
</comment>
<feature type="compositionally biased region" description="Polar residues" evidence="2">
    <location>
        <begin position="17"/>
        <end position="32"/>
    </location>
</feature>
<dbReference type="PANTHER" id="PTHR19303">
    <property type="entry name" value="TRANSPOSON"/>
    <property type="match status" value="1"/>
</dbReference>
<dbReference type="PROSITE" id="PS51253">
    <property type="entry name" value="HTH_CENPB"/>
    <property type="match status" value="1"/>
</dbReference>
<dbReference type="EMBL" id="CAJNOC010011656">
    <property type="protein sequence ID" value="CAF1149533.1"/>
    <property type="molecule type" value="Genomic_DNA"/>
</dbReference>
<feature type="non-terminal residue" evidence="4">
    <location>
        <position position="277"/>
    </location>
</feature>
<dbReference type="Gene3D" id="1.10.10.60">
    <property type="entry name" value="Homeodomain-like"/>
    <property type="match status" value="1"/>
</dbReference>
<dbReference type="SMART" id="SM00674">
    <property type="entry name" value="CENPB"/>
    <property type="match status" value="1"/>
</dbReference>
<feature type="domain" description="HTH CENPB-type" evidence="3">
    <location>
        <begin position="91"/>
        <end position="168"/>
    </location>
</feature>
<dbReference type="Pfam" id="PF03221">
    <property type="entry name" value="HTH_Tnp_Tc5"/>
    <property type="match status" value="1"/>
</dbReference>
<gene>
    <name evidence="4" type="ORF">OXX778_LOCUS23232</name>
</gene>
<proteinExistence type="predicted"/>
<name>A0A814SM46_9BILA</name>
<evidence type="ECO:0000259" key="3">
    <source>
        <dbReference type="PROSITE" id="PS51253"/>
    </source>
</evidence>
<protein>
    <recommendedName>
        <fullName evidence="3">HTH CENPB-type domain-containing protein</fullName>
    </recommendedName>
</protein>
<dbReference type="InterPro" id="IPR009057">
    <property type="entry name" value="Homeodomain-like_sf"/>
</dbReference>
<dbReference type="PANTHER" id="PTHR19303:SF73">
    <property type="entry name" value="PROTEIN PDC2"/>
    <property type="match status" value="1"/>
</dbReference>
<evidence type="ECO:0000256" key="1">
    <source>
        <dbReference type="ARBA" id="ARBA00023125"/>
    </source>
</evidence>
<sequence length="277" mass="31834">MEPDISTAQEMKADPNSVLSSFNSNETSNPNSKRIRYNLENKAKVLYFHKQGNSINKCAKHLSIDRRLISKWIKLEPTILSTKLKCKKYAVPSSTNKSHFPTMETHLYNWIMENRIKGVCLSGTVIKAKAAEFYHQYYVLTNQSNVEFKSSSGWFTNFCKRKNLVLRRITTSGRDLPYNTIEIVRIFFTECQILVNSPDFEPGFILNMDETSIYLDFPSNYTFEEKGTKRIKSITNVAERVRLSAAFSATADDEKLPVYVLVPRKSDLPNYTPPNNV</sequence>
<evidence type="ECO:0000313" key="5">
    <source>
        <dbReference type="Proteomes" id="UP000663879"/>
    </source>
</evidence>
<evidence type="ECO:0000313" key="4">
    <source>
        <dbReference type="EMBL" id="CAF1149533.1"/>
    </source>
</evidence>
<keyword evidence="1" id="KW-0238">DNA-binding</keyword>
<dbReference type="Proteomes" id="UP000663879">
    <property type="component" value="Unassembled WGS sequence"/>
</dbReference>